<sequence length="427" mass="46944">MATRVVPLLMMMRRDLPRWLFVSYGGGHVKALLPVALRVRELGLASPIYLALTTAAPDVRRTGIPTLGFRDLLEPGDQRSREHGMRLAAELKVHATEYEESVAYLGLSYRDLEDSLGPQGATAEYARYGRQAFLPVPTLRRALDLYKPSLVVATNSPRAEQAAIHAANQHGTPAVCLVDLLGVWEQALLTQPTYADALCVLNASVQRRLIEAGRKESQVRVTGNPAFDTINNVEMRDLGRRYRAQAGWGALHVCLYASSPEPEQIPGVAGVGDPALPRRIESALVAAALKNPHMALWIRRHPSEVPIDSERYSHFRIRVSTTDMPLHACIHASDEVIVTTSTVGIEASLAGKSVVQVRGSILDHLAPYLEMGIARKETKCESLLTYYCHQFGEEISAPAVTTWPNSDDATGQVVQVLQEVWGNSHDR</sequence>
<proteinExistence type="predicted"/>
<organism evidence="1 2">
    <name type="scientific">Variovorax robiniae</name>
    <dbReference type="NCBI Taxonomy" id="1836199"/>
    <lineage>
        <taxon>Bacteria</taxon>
        <taxon>Pseudomonadati</taxon>
        <taxon>Pseudomonadota</taxon>
        <taxon>Betaproteobacteria</taxon>
        <taxon>Burkholderiales</taxon>
        <taxon>Comamonadaceae</taxon>
        <taxon>Variovorax</taxon>
    </lineage>
</organism>
<dbReference type="RefSeq" id="WP_340338429.1">
    <property type="nucleotide sequence ID" value="NZ_JBBKZS010000016.1"/>
</dbReference>
<accession>A0ABU8XFQ1</accession>
<comment type="caution">
    <text evidence="1">The sequence shown here is derived from an EMBL/GenBank/DDBJ whole genome shotgun (WGS) entry which is preliminary data.</text>
</comment>
<name>A0ABU8XFQ1_9BURK</name>
<evidence type="ECO:0000313" key="1">
    <source>
        <dbReference type="EMBL" id="MEJ8858366.1"/>
    </source>
</evidence>
<dbReference type="EMBL" id="JBBKZS010000016">
    <property type="protein sequence ID" value="MEJ8858366.1"/>
    <property type="molecule type" value="Genomic_DNA"/>
</dbReference>
<evidence type="ECO:0000313" key="2">
    <source>
        <dbReference type="Proteomes" id="UP001367030"/>
    </source>
</evidence>
<protein>
    <recommendedName>
        <fullName evidence="3">Capsule polysaccharide biosynthesis protein</fullName>
    </recommendedName>
</protein>
<gene>
    <name evidence="1" type="ORF">WKW79_27615</name>
</gene>
<reference evidence="1 2" key="1">
    <citation type="submission" date="2024-03" db="EMBL/GenBank/DDBJ databases">
        <title>Novel species of the genus Variovorax.</title>
        <authorList>
            <person name="Liu Q."/>
            <person name="Xin Y.-H."/>
        </authorList>
    </citation>
    <scope>NUCLEOTIDE SEQUENCE [LARGE SCALE GENOMIC DNA]</scope>
    <source>
        <strain evidence="1 2">KACC 18901</strain>
    </source>
</reference>
<dbReference type="Proteomes" id="UP001367030">
    <property type="component" value="Unassembled WGS sequence"/>
</dbReference>
<keyword evidence="2" id="KW-1185">Reference proteome</keyword>
<dbReference type="SUPFAM" id="SSF53756">
    <property type="entry name" value="UDP-Glycosyltransferase/glycogen phosphorylase"/>
    <property type="match status" value="1"/>
</dbReference>
<evidence type="ECO:0008006" key="3">
    <source>
        <dbReference type="Google" id="ProtNLM"/>
    </source>
</evidence>